<reference evidence="7" key="1">
    <citation type="journal article" date="2019" name="Int. J. Syst. Evol. Microbiol.">
        <title>The Global Catalogue of Microorganisms (GCM) 10K type strain sequencing project: providing services to taxonomists for standard genome sequencing and annotation.</title>
        <authorList>
            <consortium name="The Broad Institute Genomics Platform"/>
            <consortium name="The Broad Institute Genome Sequencing Center for Infectious Disease"/>
            <person name="Wu L."/>
            <person name="Ma J."/>
        </authorList>
    </citation>
    <scope>NUCLEOTIDE SEQUENCE [LARGE SCALE GENOMIC DNA]</scope>
    <source>
        <strain evidence="7">JCM 17442</strain>
    </source>
</reference>
<evidence type="ECO:0000313" key="7">
    <source>
        <dbReference type="Proteomes" id="UP001501594"/>
    </source>
</evidence>
<keyword evidence="3" id="KW-0808">Transferase</keyword>
<dbReference type="PANTHER" id="PTHR10695:SF46">
    <property type="entry name" value="BIFUNCTIONAL COENZYME A SYNTHASE-RELATED"/>
    <property type="match status" value="1"/>
</dbReference>
<organism evidence="6 7">
    <name type="scientific">Frondihabitans peucedani</name>
    <dbReference type="NCBI Taxonomy" id="598626"/>
    <lineage>
        <taxon>Bacteria</taxon>
        <taxon>Bacillati</taxon>
        <taxon>Actinomycetota</taxon>
        <taxon>Actinomycetes</taxon>
        <taxon>Micrococcales</taxon>
        <taxon>Microbacteriaceae</taxon>
        <taxon>Frondihabitans</taxon>
    </lineage>
</organism>
<dbReference type="SUPFAM" id="SSF52540">
    <property type="entry name" value="P-loop containing nucleoside triphosphate hydrolases"/>
    <property type="match status" value="1"/>
</dbReference>
<keyword evidence="3" id="KW-0173">Coenzyme A biosynthesis</keyword>
<dbReference type="EMBL" id="BAABAU010000001">
    <property type="protein sequence ID" value="GAA4264726.1"/>
    <property type="molecule type" value="Genomic_DNA"/>
</dbReference>
<dbReference type="InterPro" id="IPR001977">
    <property type="entry name" value="Depp_CoAkinase"/>
</dbReference>
<gene>
    <name evidence="3" type="primary">coaE</name>
    <name evidence="6" type="ORF">GCM10022256_03380</name>
</gene>
<keyword evidence="3" id="KW-0963">Cytoplasm</keyword>
<feature type="compositionally biased region" description="Polar residues" evidence="5">
    <location>
        <begin position="231"/>
        <end position="250"/>
    </location>
</feature>
<evidence type="ECO:0000313" key="6">
    <source>
        <dbReference type="EMBL" id="GAA4264726.1"/>
    </source>
</evidence>
<evidence type="ECO:0000256" key="4">
    <source>
        <dbReference type="NCBIfam" id="TIGR00152"/>
    </source>
</evidence>
<evidence type="ECO:0000256" key="2">
    <source>
        <dbReference type="ARBA" id="ARBA00022840"/>
    </source>
</evidence>
<dbReference type="CDD" id="cd02022">
    <property type="entry name" value="DPCK"/>
    <property type="match status" value="1"/>
</dbReference>
<comment type="catalytic activity">
    <reaction evidence="3">
        <text>3'-dephospho-CoA + ATP = ADP + CoA + H(+)</text>
        <dbReference type="Rhea" id="RHEA:18245"/>
        <dbReference type="ChEBI" id="CHEBI:15378"/>
        <dbReference type="ChEBI" id="CHEBI:30616"/>
        <dbReference type="ChEBI" id="CHEBI:57287"/>
        <dbReference type="ChEBI" id="CHEBI:57328"/>
        <dbReference type="ChEBI" id="CHEBI:456216"/>
        <dbReference type="EC" id="2.7.1.24"/>
    </reaction>
</comment>
<evidence type="ECO:0000256" key="1">
    <source>
        <dbReference type="ARBA" id="ARBA00022741"/>
    </source>
</evidence>
<feature type="region of interest" description="Disordered" evidence="5">
    <location>
        <begin position="210"/>
        <end position="250"/>
    </location>
</feature>
<proteinExistence type="inferred from homology"/>
<dbReference type="RefSeq" id="WP_344793309.1">
    <property type="nucleotide sequence ID" value="NZ_BAABAU010000001.1"/>
</dbReference>
<comment type="function">
    <text evidence="3">Catalyzes the phosphorylation of the 3'-hydroxyl group of dephosphocoenzyme A to form coenzyme A.</text>
</comment>
<dbReference type="InterPro" id="IPR027417">
    <property type="entry name" value="P-loop_NTPase"/>
</dbReference>
<dbReference type="PROSITE" id="PS51219">
    <property type="entry name" value="DPCK"/>
    <property type="match status" value="1"/>
</dbReference>
<comment type="caution">
    <text evidence="6">The sequence shown here is derived from an EMBL/GenBank/DDBJ whole genome shotgun (WGS) entry which is preliminary data.</text>
</comment>
<dbReference type="Gene3D" id="3.40.50.300">
    <property type="entry name" value="P-loop containing nucleotide triphosphate hydrolases"/>
    <property type="match status" value="1"/>
</dbReference>
<comment type="subcellular location">
    <subcellularLocation>
        <location evidence="3">Cytoplasm</location>
    </subcellularLocation>
</comment>
<feature type="compositionally biased region" description="Low complexity" evidence="5">
    <location>
        <begin position="210"/>
        <end position="224"/>
    </location>
</feature>
<keyword evidence="7" id="KW-1185">Reference proteome</keyword>
<dbReference type="NCBIfam" id="TIGR00152">
    <property type="entry name" value="dephospho-CoA kinase"/>
    <property type="match status" value="1"/>
</dbReference>
<comment type="pathway">
    <text evidence="3">Cofactor biosynthesis; coenzyme A biosynthesis; CoA from (R)-pantothenate: step 5/5.</text>
</comment>
<dbReference type="Proteomes" id="UP001501594">
    <property type="component" value="Unassembled WGS sequence"/>
</dbReference>
<accession>A0ABP8DXS9</accession>
<dbReference type="PANTHER" id="PTHR10695">
    <property type="entry name" value="DEPHOSPHO-COA KINASE-RELATED"/>
    <property type="match status" value="1"/>
</dbReference>
<evidence type="ECO:0000256" key="5">
    <source>
        <dbReference type="SAM" id="MobiDB-lite"/>
    </source>
</evidence>
<dbReference type="HAMAP" id="MF_00376">
    <property type="entry name" value="Dephospho_CoA_kinase"/>
    <property type="match status" value="1"/>
</dbReference>
<protein>
    <recommendedName>
        <fullName evidence="3 4">Dephospho-CoA kinase</fullName>
        <ecNumber evidence="3 4">2.7.1.24</ecNumber>
    </recommendedName>
    <alternativeName>
        <fullName evidence="3">Dephosphocoenzyme A kinase</fullName>
    </alternativeName>
</protein>
<sequence>MFVVGLTGGIAAGKTVVSARLAERGAAHIDADRLAREVVEPGTPALEAIARRFGDAILRSDGSLDRAALGAIVFSDPDARRDLEGITHPAVQQLSQQRMREATEADPARVVVYDVPLLVEARGTGEFDRVVVVHAPRETRIERMVSLRGMDEADAVRRIDAQATDEQRLAVADDVIDSSGSLDETLAQTDALYDRLAELAAAKAGAAAKAAAADKAADPDNACASRITPPVRSQQPRADQPRPSSVSGRS</sequence>
<dbReference type="EC" id="2.7.1.24" evidence="3 4"/>
<feature type="binding site" evidence="3">
    <location>
        <begin position="11"/>
        <end position="16"/>
    </location>
    <ligand>
        <name>ATP</name>
        <dbReference type="ChEBI" id="CHEBI:30616"/>
    </ligand>
</feature>
<name>A0ABP8DXS9_9MICO</name>
<keyword evidence="1 3" id="KW-0547">Nucleotide-binding</keyword>
<dbReference type="Pfam" id="PF01121">
    <property type="entry name" value="CoaE"/>
    <property type="match status" value="1"/>
</dbReference>
<dbReference type="NCBIfam" id="NF002879">
    <property type="entry name" value="PRK03333.1"/>
    <property type="match status" value="1"/>
</dbReference>
<evidence type="ECO:0000256" key="3">
    <source>
        <dbReference type="HAMAP-Rule" id="MF_00376"/>
    </source>
</evidence>
<comment type="similarity">
    <text evidence="3">Belongs to the CoaE family.</text>
</comment>
<keyword evidence="2 3" id="KW-0067">ATP-binding</keyword>
<keyword evidence="3" id="KW-0418">Kinase</keyword>